<accession>A0ABT1FB88</accession>
<comment type="caution">
    <text evidence="7">The sequence shown here is derived from an EMBL/GenBank/DDBJ whole genome shotgun (WGS) entry which is preliminary data.</text>
</comment>
<keyword evidence="2" id="KW-0645">Protease</keyword>
<feature type="signal peptide" evidence="4">
    <location>
        <begin position="1"/>
        <end position="22"/>
    </location>
</feature>
<evidence type="ECO:0000313" key="7">
    <source>
        <dbReference type="EMBL" id="MCP1374635.1"/>
    </source>
</evidence>
<dbReference type="InterPro" id="IPR002469">
    <property type="entry name" value="Peptidase_S9B_N"/>
</dbReference>
<dbReference type="InterPro" id="IPR001375">
    <property type="entry name" value="Peptidase_S9_cat"/>
</dbReference>
<evidence type="ECO:0000313" key="8">
    <source>
        <dbReference type="Proteomes" id="UP001204615"/>
    </source>
</evidence>
<dbReference type="InterPro" id="IPR011042">
    <property type="entry name" value="6-blade_b-propeller_TolB-like"/>
</dbReference>
<dbReference type="PANTHER" id="PTHR42776:SF27">
    <property type="entry name" value="DIPEPTIDYL PEPTIDASE FAMILY MEMBER 6"/>
    <property type="match status" value="1"/>
</dbReference>
<dbReference type="Proteomes" id="UP001204615">
    <property type="component" value="Unassembled WGS sequence"/>
</dbReference>
<dbReference type="PANTHER" id="PTHR42776">
    <property type="entry name" value="SERINE PEPTIDASE S9 FAMILY MEMBER"/>
    <property type="match status" value="1"/>
</dbReference>
<dbReference type="InterPro" id="IPR029058">
    <property type="entry name" value="AB_hydrolase_fold"/>
</dbReference>
<evidence type="ECO:0000259" key="5">
    <source>
        <dbReference type="Pfam" id="PF00326"/>
    </source>
</evidence>
<dbReference type="Gene3D" id="2.120.10.60">
    <property type="entry name" value="Tricorn protease N-terminal domain"/>
    <property type="match status" value="1"/>
</dbReference>
<dbReference type="Gene3D" id="3.40.50.1820">
    <property type="entry name" value="alpha/beta hydrolase"/>
    <property type="match status" value="1"/>
</dbReference>
<protein>
    <submittedName>
        <fullName evidence="7">S9 family peptidase</fullName>
    </submittedName>
</protein>
<dbReference type="Pfam" id="PF07676">
    <property type="entry name" value="PD40"/>
    <property type="match status" value="2"/>
</dbReference>
<dbReference type="SUPFAM" id="SSF82171">
    <property type="entry name" value="DPP6 N-terminal domain-like"/>
    <property type="match status" value="1"/>
</dbReference>
<feature type="chain" id="PRO_5045326634" evidence="4">
    <location>
        <begin position="23"/>
        <end position="678"/>
    </location>
</feature>
<evidence type="ECO:0000256" key="1">
    <source>
        <dbReference type="ARBA" id="ARBA00022801"/>
    </source>
</evidence>
<dbReference type="Pfam" id="PF00930">
    <property type="entry name" value="DPPIV_N"/>
    <property type="match status" value="1"/>
</dbReference>
<evidence type="ECO:0000259" key="6">
    <source>
        <dbReference type="Pfam" id="PF00930"/>
    </source>
</evidence>
<evidence type="ECO:0000256" key="4">
    <source>
        <dbReference type="SAM" id="SignalP"/>
    </source>
</evidence>
<dbReference type="Pfam" id="PF00326">
    <property type="entry name" value="Peptidase_S9"/>
    <property type="match status" value="1"/>
</dbReference>
<evidence type="ECO:0000256" key="2">
    <source>
        <dbReference type="ARBA" id="ARBA00022825"/>
    </source>
</evidence>
<dbReference type="SUPFAM" id="SSF53474">
    <property type="entry name" value="alpha/beta-Hydrolases"/>
    <property type="match status" value="1"/>
</dbReference>
<sequence>MIRRLPGFALLALLALPLAAHAAEKTPFTPADINRLVALSDPALSPDGRWLLYTVTTNNPDTDQPQSDLWRVGFDGRGRTQLTHTPEADESQAEWSGDGKLIAFLTDRKTGTDKDDEDSGSQVWTMPADGGEAHQVTHLPAGVEEFALSPDGKRLAVIAFDPERPPGAKKPKNPPPIVTERFQFKDDDSGWLGTRHKHLYMVDIASGQATELTPGTHDEQLPAWSPDSRRIAYVTKRGADPDRHLDYDIYVIDARAGAMERQLTTFPGADLDPYWVSRPAWSPDGKRIAYLQGGDDHWIYYAPWQLAVIDVASGKATIPAPIDRCFTHPTWAPDGRSVYALIEQAEVTHLARIDVASGKVTELTHGDRFDVDLSVSRNGRIAVLGGDDLHPYNISALDGGHLRLLADHNEWLAGKQLAGTETLHFTGADGTKLDALLVKPIGYVKGQRYPTILRVHGGPVYQFSHEFMEDWQVYAANGFAVLAVNPRGSSGRGFDFARAIYADWGDKDMQDLMAGVDHAIKLGVADPEHLGIGGWSYGAILTDQVIARTTRFKAAISGAGTGNMYGMYGDDEYAREYELELGTPWDHRAAWDRVSYPFLHADRITTPTLFQCGQVDFNVPCIGAEQMYQALRSRNLPTELVVYPGQHHEISVPSYLLDRMRRNLAWYERFLKPGDKAP</sequence>
<gene>
    <name evidence="7" type="ORF">NC595_11225</name>
</gene>
<dbReference type="InterPro" id="IPR011659">
    <property type="entry name" value="WD40"/>
</dbReference>
<keyword evidence="2" id="KW-0720">Serine protease</keyword>
<dbReference type="EMBL" id="JAMZEK010000002">
    <property type="protein sequence ID" value="MCP1374635.1"/>
    <property type="molecule type" value="Genomic_DNA"/>
</dbReference>
<evidence type="ECO:0000256" key="3">
    <source>
        <dbReference type="SAM" id="MobiDB-lite"/>
    </source>
</evidence>
<keyword evidence="1" id="KW-0378">Hydrolase</keyword>
<keyword evidence="8" id="KW-1185">Reference proteome</keyword>
<reference evidence="7 8" key="1">
    <citation type="submission" date="2022-06" db="EMBL/GenBank/DDBJ databases">
        <title>Dyella sp. Sa strain:Sa Genome sequencing.</title>
        <authorList>
            <person name="Park S."/>
        </authorList>
    </citation>
    <scope>NUCLEOTIDE SEQUENCE [LARGE SCALE GENOMIC DNA]</scope>
    <source>
        <strain evidence="7 8">Sa</strain>
    </source>
</reference>
<name>A0ABT1FB88_9GAMM</name>
<dbReference type="RefSeq" id="WP_253566443.1">
    <property type="nucleotide sequence ID" value="NZ_JAMZEK010000002.1"/>
</dbReference>
<feature type="domain" description="Dipeptidylpeptidase IV N-terminal" evidence="6">
    <location>
        <begin position="197"/>
        <end position="292"/>
    </location>
</feature>
<keyword evidence="4" id="KW-0732">Signal</keyword>
<feature type="domain" description="Peptidase S9 prolyl oligopeptidase catalytic" evidence="5">
    <location>
        <begin position="467"/>
        <end position="672"/>
    </location>
</feature>
<proteinExistence type="predicted"/>
<dbReference type="Gene3D" id="2.120.10.30">
    <property type="entry name" value="TolB, C-terminal domain"/>
    <property type="match status" value="2"/>
</dbReference>
<organism evidence="7 8">
    <name type="scientific">Dyella lutea</name>
    <dbReference type="NCBI Taxonomy" id="2950441"/>
    <lineage>
        <taxon>Bacteria</taxon>
        <taxon>Pseudomonadati</taxon>
        <taxon>Pseudomonadota</taxon>
        <taxon>Gammaproteobacteria</taxon>
        <taxon>Lysobacterales</taxon>
        <taxon>Rhodanobacteraceae</taxon>
        <taxon>Dyella</taxon>
    </lineage>
</organism>
<feature type="region of interest" description="Disordered" evidence="3">
    <location>
        <begin position="77"/>
        <end position="96"/>
    </location>
</feature>